<name>A0A1S1RIR6_9ACTN</name>
<dbReference type="Pfam" id="PF19730">
    <property type="entry name" value="DUF6221"/>
    <property type="match status" value="1"/>
</dbReference>
<evidence type="ECO:0000313" key="1">
    <source>
        <dbReference type="EMBL" id="OHV46623.1"/>
    </source>
</evidence>
<dbReference type="Proteomes" id="UP000179769">
    <property type="component" value="Unassembled WGS sequence"/>
</dbReference>
<dbReference type="InterPro" id="IPR046193">
    <property type="entry name" value="DUF6221"/>
</dbReference>
<organism evidence="1 2">
    <name type="scientific">Parafrankia soli</name>
    <dbReference type="NCBI Taxonomy" id="2599596"/>
    <lineage>
        <taxon>Bacteria</taxon>
        <taxon>Bacillati</taxon>
        <taxon>Actinomycetota</taxon>
        <taxon>Actinomycetes</taxon>
        <taxon>Frankiales</taxon>
        <taxon>Frankiaceae</taxon>
        <taxon>Parafrankia</taxon>
    </lineage>
</organism>
<reference evidence="2" key="1">
    <citation type="submission" date="2016-07" db="EMBL/GenBank/DDBJ databases">
        <title>Frankia sp. NRRL B-16219 Genome sequencing.</title>
        <authorList>
            <person name="Ghodhbane-Gtari F."/>
            <person name="Swanson E."/>
            <person name="Gueddou A."/>
            <person name="Louati M."/>
            <person name="Nouioui I."/>
            <person name="Hezbri K."/>
            <person name="Abebe-Akele F."/>
            <person name="Simpson S."/>
            <person name="Morris K."/>
            <person name="Thomas K."/>
            <person name="Gtari M."/>
            <person name="Tisa L.S."/>
        </authorList>
    </citation>
    <scope>NUCLEOTIDE SEQUENCE [LARGE SCALE GENOMIC DNA]</scope>
    <source>
        <strain evidence="2">NRRL B-16219</strain>
    </source>
</reference>
<dbReference type="EMBL" id="MAXA01000002">
    <property type="protein sequence ID" value="OHV46623.1"/>
    <property type="molecule type" value="Genomic_DNA"/>
</dbReference>
<protein>
    <submittedName>
        <fullName evidence="1">Uncharacterized protein</fullName>
    </submittedName>
</protein>
<sequence length="158" mass="17253">MGAVTADIAAFILARLAEEERDARAACQEPWSMPWPGEPFLAIGEFAGAILTPEGLGVVDPPEVQHMVRQQPAATLARVVALRGLMGLHRTTSGPGVPESGYNATVCDACGPHEPGDDGWKLEGIDVWDPVMYPCPTIRHVAAIWRDHEDYDEERWKP</sequence>
<proteinExistence type="predicted"/>
<accession>A0A1S1RIR6</accession>
<comment type="caution">
    <text evidence="1">The sequence shown here is derived from an EMBL/GenBank/DDBJ whole genome shotgun (WGS) entry which is preliminary data.</text>
</comment>
<gene>
    <name evidence="1" type="ORF">BBK14_01890</name>
</gene>
<evidence type="ECO:0000313" key="2">
    <source>
        <dbReference type="Proteomes" id="UP000179769"/>
    </source>
</evidence>
<keyword evidence="2" id="KW-1185">Reference proteome</keyword>
<dbReference type="AlphaFoldDB" id="A0A1S1RIR6"/>